<dbReference type="EMBL" id="CP062222">
    <property type="protein sequence ID" value="QTC93133.1"/>
    <property type="molecule type" value="Genomic_DNA"/>
</dbReference>
<name>A0A975C3F6_9CAUL</name>
<dbReference type="AlphaFoldDB" id="A0A975C3F6"/>
<organism evidence="3 4">
    <name type="scientific">Brevundimonas goettingensis</name>
    <dbReference type="NCBI Taxonomy" id="2774190"/>
    <lineage>
        <taxon>Bacteria</taxon>
        <taxon>Pseudomonadati</taxon>
        <taxon>Pseudomonadota</taxon>
        <taxon>Alphaproteobacteria</taxon>
        <taxon>Caulobacterales</taxon>
        <taxon>Caulobacteraceae</taxon>
        <taxon>Brevundimonas</taxon>
    </lineage>
</organism>
<reference evidence="3" key="1">
    <citation type="submission" date="2020-09" db="EMBL/GenBank/DDBJ databases">
        <title>Brevundimonas sp. LVF2 isolated from a puddle in Goettingen, Germany.</title>
        <authorList>
            <person name="Friedrich I."/>
            <person name="Klassen A."/>
            <person name="Hannes N."/>
            <person name="Schneider D."/>
            <person name="Hertel R."/>
            <person name="Daniel R."/>
        </authorList>
    </citation>
    <scope>NUCLEOTIDE SEQUENCE</scope>
    <source>
        <strain evidence="3">LVF2</strain>
    </source>
</reference>
<evidence type="ECO:0000313" key="4">
    <source>
        <dbReference type="Proteomes" id="UP000663918"/>
    </source>
</evidence>
<evidence type="ECO:0000313" key="3">
    <source>
        <dbReference type="EMBL" id="QTC93133.1"/>
    </source>
</evidence>
<dbReference type="Proteomes" id="UP000663918">
    <property type="component" value="Chromosome"/>
</dbReference>
<evidence type="ECO:0008006" key="5">
    <source>
        <dbReference type="Google" id="ProtNLM"/>
    </source>
</evidence>
<evidence type="ECO:0000256" key="1">
    <source>
        <dbReference type="SAM" id="MobiDB-lite"/>
    </source>
</evidence>
<keyword evidence="4" id="KW-1185">Reference proteome</keyword>
<keyword evidence="2" id="KW-1133">Transmembrane helix</keyword>
<protein>
    <recommendedName>
        <fullName evidence="5">DUF4870 domain-containing protein</fullName>
    </recommendedName>
</protein>
<sequence length="257" mass="27197">MSSQRPTWAAPVRPAPEPEEDPHAHDDLIGFTSPASLVGTERPARKPEPEPEPEMIAEPEPAPEPEVTPVPDPESPILAPAFTAPKAEPKAHDTILEPTSSWAVETPLAAETVSPAAYSPVFNRATPAAGGRPTFGRADSKGGAGGEPLEGATGLYTIYALILFAVPTFGVAAVIGLLMVWMRPKPEQPLARSHFEFQTRTLWIAAIAAAVGVVLIAVNLGVFVLVAMAMWVIVRGAWGIMTLAAGKPVANPRTWMI</sequence>
<proteinExistence type="predicted"/>
<feature type="region of interest" description="Disordered" evidence="1">
    <location>
        <begin position="1"/>
        <end position="70"/>
    </location>
</feature>
<evidence type="ECO:0000256" key="2">
    <source>
        <dbReference type="SAM" id="Phobius"/>
    </source>
</evidence>
<gene>
    <name evidence="3" type="ORF">IFJ75_00375</name>
</gene>
<feature type="transmembrane region" description="Helical" evidence="2">
    <location>
        <begin position="158"/>
        <end position="181"/>
    </location>
</feature>
<feature type="compositionally biased region" description="Acidic residues" evidence="1">
    <location>
        <begin position="50"/>
        <end position="63"/>
    </location>
</feature>
<keyword evidence="2" id="KW-0472">Membrane</keyword>
<accession>A0A975C3F6</accession>
<feature type="transmembrane region" description="Helical" evidence="2">
    <location>
        <begin position="202"/>
        <end position="233"/>
    </location>
</feature>
<keyword evidence="2" id="KW-0812">Transmembrane</keyword>
<dbReference type="KEGG" id="bgoe:IFJ75_00375"/>